<protein>
    <recommendedName>
        <fullName evidence="5">EF-hand domain-containing protein</fullName>
    </recommendedName>
</protein>
<dbReference type="InParanoid" id="A3LXZ5"/>
<feature type="region of interest" description="Disordered" evidence="2">
    <location>
        <begin position="360"/>
        <end position="416"/>
    </location>
</feature>
<gene>
    <name evidence="3" type="ORF">PICST_32993</name>
</gene>
<dbReference type="KEGG" id="pic:PICST_32993"/>
<dbReference type="HOGENOM" id="CLU_660749_0_0_1"/>
<dbReference type="OrthoDB" id="4026448at2759"/>
<feature type="compositionally biased region" description="Basic and acidic residues" evidence="2">
    <location>
        <begin position="387"/>
        <end position="416"/>
    </location>
</feature>
<dbReference type="GeneID" id="4839818"/>
<dbReference type="eggNOG" id="ENOG502T63X">
    <property type="taxonomic scope" value="Eukaryota"/>
</dbReference>
<keyword evidence="1" id="KW-0175">Coiled coil</keyword>
<reference evidence="3 4" key="1">
    <citation type="journal article" date="2007" name="Nat. Biotechnol.">
        <title>Genome sequence of the lignocellulose-bioconverting and xylose-fermenting yeast Pichia stipitis.</title>
        <authorList>
            <person name="Jeffries T.W."/>
            <person name="Grigoriev I.V."/>
            <person name="Grimwood J."/>
            <person name="Laplaza J.M."/>
            <person name="Aerts A."/>
            <person name="Salamov A."/>
            <person name="Schmutz J."/>
            <person name="Lindquist E."/>
            <person name="Dehal P."/>
            <person name="Shapiro H."/>
            <person name="Jin Y.S."/>
            <person name="Passoth V."/>
            <person name="Richardson P.M."/>
        </authorList>
    </citation>
    <scope>NUCLEOTIDE SEQUENCE [LARGE SCALE GENOMIC DNA]</scope>
    <source>
        <strain evidence="4">ATCC 58785 / CBS 6054 / NBRC 10063 / NRRL Y-11545</strain>
    </source>
</reference>
<accession>A3LXZ5</accession>
<name>A3LXZ5_PICST</name>
<feature type="coiled-coil region" evidence="1">
    <location>
        <begin position="253"/>
        <end position="280"/>
    </location>
</feature>
<organism evidence="3 4">
    <name type="scientific">Scheffersomyces stipitis (strain ATCC 58785 / CBS 6054 / NBRC 10063 / NRRL Y-11545)</name>
    <name type="common">Yeast</name>
    <name type="synonym">Pichia stipitis</name>
    <dbReference type="NCBI Taxonomy" id="322104"/>
    <lineage>
        <taxon>Eukaryota</taxon>
        <taxon>Fungi</taxon>
        <taxon>Dikarya</taxon>
        <taxon>Ascomycota</taxon>
        <taxon>Saccharomycotina</taxon>
        <taxon>Pichiomycetes</taxon>
        <taxon>Debaryomycetaceae</taxon>
        <taxon>Scheffersomyces</taxon>
    </lineage>
</organism>
<feature type="region of interest" description="Disordered" evidence="2">
    <location>
        <begin position="167"/>
        <end position="203"/>
    </location>
</feature>
<evidence type="ECO:0000256" key="1">
    <source>
        <dbReference type="SAM" id="Coils"/>
    </source>
</evidence>
<proteinExistence type="predicted"/>
<evidence type="ECO:0000256" key="2">
    <source>
        <dbReference type="SAM" id="MobiDB-lite"/>
    </source>
</evidence>
<dbReference type="RefSeq" id="XP_001385576.2">
    <property type="nucleotide sequence ID" value="XM_001385539.1"/>
</dbReference>
<evidence type="ECO:0008006" key="5">
    <source>
        <dbReference type="Google" id="ProtNLM"/>
    </source>
</evidence>
<sequence>MTANVVPEKHQSIFDRIWLEVDNETHGEVTVEDLNTLVSHLESVLDQQPSLNHTTSSGIFSNDALVKARINQYKNAMGSSSTISKSQALEYLSSVIDESEILGFQDFSGYKINNPSKTSSAFVDSPEHVDNFHNLLHKPSGNMRMLAGSPSIRSQKSEDTDIDDYDETASLMGTSPHKQYHHRSPSLDEADPIGLESAPDNSPQTLIRKSLEDMQKFHSTINGNFDSFSKQISDLEAENVHDLENLSTVKDTNHRVLEQLDSLKSELKEISNQIDTHKQLQCTPPVTPKKLVIQSNSPSPKVNITSTVMNERDRAVFEKLTHKSHSSFIYSGYGKKRVLSDGQPSSSNVGVRLDFKHPMGHRRAASEVPESPRKLPSTPNNRTVEAAAEKDLEAASNKKDSIRSITSIEKEKRRIY</sequence>
<dbReference type="Proteomes" id="UP000002258">
    <property type="component" value="Chromosome 6"/>
</dbReference>
<keyword evidence="4" id="KW-1185">Reference proteome</keyword>
<evidence type="ECO:0000313" key="3">
    <source>
        <dbReference type="EMBL" id="ABN67547.2"/>
    </source>
</evidence>
<dbReference type="AlphaFoldDB" id="A3LXZ5"/>
<dbReference type="EMBL" id="CP000500">
    <property type="protein sequence ID" value="ABN67547.2"/>
    <property type="molecule type" value="Genomic_DNA"/>
</dbReference>
<evidence type="ECO:0000313" key="4">
    <source>
        <dbReference type="Proteomes" id="UP000002258"/>
    </source>
</evidence>